<feature type="domain" description="F-box" evidence="1">
    <location>
        <begin position="14"/>
        <end position="50"/>
    </location>
</feature>
<protein>
    <recommendedName>
        <fullName evidence="1">F-box domain-containing protein</fullName>
    </recommendedName>
</protein>
<dbReference type="InterPro" id="IPR050232">
    <property type="entry name" value="FBL13/AtMIF1-like"/>
</dbReference>
<dbReference type="InterPro" id="IPR001810">
    <property type="entry name" value="F-box_dom"/>
</dbReference>
<dbReference type="SUPFAM" id="SSF52047">
    <property type="entry name" value="RNI-like"/>
    <property type="match status" value="1"/>
</dbReference>
<evidence type="ECO:0000259" key="1">
    <source>
        <dbReference type="PROSITE" id="PS50181"/>
    </source>
</evidence>
<dbReference type="PANTHER" id="PTHR31900:SF34">
    <property type="entry name" value="EMB|CAB62440.1-RELATED"/>
    <property type="match status" value="1"/>
</dbReference>
<dbReference type="Gene3D" id="3.80.10.10">
    <property type="entry name" value="Ribonuclease Inhibitor"/>
    <property type="match status" value="1"/>
</dbReference>
<evidence type="ECO:0000313" key="2">
    <source>
        <dbReference type="EMBL" id="KAJ0228605.1"/>
    </source>
</evidence>
<keyword evidence="3" id="KW-1185">Reference proteome</keyword>
<comment type="caution">
    <text evidence="2">The sequence shown here is derived from an EMBL/GenBank/DDBJ whole genome shotgun (WGS) entry which is preliminary data.</text>
</comment>
<dbReference type="InterPro" id="IPR006566">
    <property type="entry name" value="FBD"/>
</dbReference>
<name>A0A9R1WNJ1_LACSA</name>
<dbReference type="SMART" id="SM00579">
    <property type="entry name" value="FBD"/>
    <property type="match status" value="1"/>
</dbReference>
<dbReference type="SUPFAM" id="SSF81383">
    <property type="entry name" value="F-box domain"/>
    <property type="match status" value="1"/>
</dbReference>
<dbReference type="Gene3D" id="1.20.1280.50">
    <property type="match status" value="1"/>
</dbReference>
<sequence length="440" mass="51072">MSKRHRHSEIKEEQDIISTLPDALLTHILSFLPEADANRTRILSNRWKDIWAFLPNLRFVMPFCWSAEEVKKFHDSVDQVIAVRGVMRTNRFYLYCSKNCDYNRVYEWLCAVVKFKVQEIELRFPADRFRVKFCWNLFRSCNALVVLTLRGEFVLDVPEDELLFPCLKKINLVSIVYSGDQSLTNLISGCPVLEELFVERQVIGSSDNLEVFKVSSPSLKRLRISFSLCVHGDYKAVIDAPNLEYMYIVDVISAHYTFPNPLMSLVEVYMNTPAVRNTEYLLPTLSSVKLLTLTDSTLTALHNADAVTIGIFENLVKLVIGLDSRIGWLLLPTLFDKMPNLERITFMDGLVPFPREQHPFNMNWDPLLDPPDCLRHKMKEIKILNKEAITQEELPLIRYMLEQSFHLEKLSINAHKINPNIRNKLLKFLRASALCRIEFI</sequence>
<dbReference type="PROSITE" id="PS50181">
    <property type="entry name" value="FBOX"/>
    <property type="match status" value="1"/>
</dbReference>
<dbReference type="InterPro" id="IPR032675">
    <property type="entry name" value="LRR_dom_sf"/>
</dbReference>
<gene>
    <name evidence="2" type="ORF">LSAT_V11C100022550</name>
</gene>
<dbReference type="EMBL" id="NBSK02000001">
    <property type="protein sequence ID" value="KAJ0228605.1"/>
    <property type="molecule type" value="Genomic_DNA"/>
</dbReference>
<dbReference type="CDD" id="cd22160">
    <property type="entry name" value="F-box_AtFBL13-like"/>
    <property type="match status" value="1"/>
</dbReference>
<evidence type="ECO:0000313" key="3">
    <source>
        <dbReference type="Proteomes" id="UP000235145"/>
    </source>
</evidence>
<dbReference type="PANTHER" id="PTHR31900">
    <property type="entry name" value="F-BOX/RNI SUPERFAMILY PROTEIN-RELATED"/>
    <property type="match status" value="1"/>
</dbReference>
<dbReference type="InterPro" id="IPR055411">
    <property type="entry name" value="LRR_FXL15/At3g58940/PEG3-like"/>
</dbReference>
<dbReference type="Pfam" id="PF24758">
    <property type="entry name" value="LRR_At5g56370"/>
    <property type="match status" value="1"/>
</dbReference>
<organism evidence="2 3">
    <name type="scientific">Lactuca sativa</name>
    <name type="common">Garden lettuce</name>
    <dbReference type="NCBI Taxonomy" id="4236"/>
    <lineage>
        <taxon>Eukaryota</taxon>
        <taxon>Viridiplantae</taxon>
        <taxon>Streptophyta</taxon>
        <taxon>Embryophyta</taxon>
        <taxon>Tracheophyta</taxon>
        <taxon>Spermatophyta</taxon>
        <taxon>Magnoliopsida</taxon>
        <taxon>eudicotyledons</taxon>
        <taxon>Gunneridae</taxon>
        <taxon>Pentapetalae</taxon>
        <taxon>asterids</taxon>
        <taxon>campanulids</taxon>
        <taxon>Asterales</taxon>
        <taxon>Asteraceae</taxon>
        <taxon>Cichorioideae</taxon>
        <taxon>Cichorieae</taxon>
        <taxon>Lactucinae</taxon>
        <taxon>Lactuca</taxon>
    </lineage>
</organism>
<dbReference type="InterPro" id="IPR036047">
    <property type="entry name" value="F-box-like_dom_sf"/>
</dbReference>
<dbReference type="AlphaFoldDB" id="A0A9R1WNJ1"/>
<dbReference type="Pfam" id="PF00646">
    <property type="entry name" value="F-box"/>
    <property type="match status" value="1"/>
</dbReference>
<proteinExistence type="predicted"/>
<dbReference type="InterPro" id="IPR053781">
    <property type="entry name" value="F-box_AtFBL13-like"/>
</dbReference>
<dbReference type="Proteomes" id="UP000235145">
    <property type="component" value="Unassembled WGS sequence"/>
</dbReference>
<accession>A0A9R1WNJ1</accession>
<reference evidence="2 3" key="1">
    <citation type="journal article" date="2017" name="Nat. Commun.">
        <title>Genome assembly with in vitro proximity ligation data and whole-genome triplication in lettuce.</title>
        <authorList>
            <person name="Reyes-Chin-Wo S."/>
            <person name="Wang Z."/>
            <person name="Yang X."/>
            <person name="Kozik A."/>
            <person name="Arikit S."/>
            <person name="Song C."/>
            <person name="Xia L."/>
            <person name="Froenicke L."/>
            <person name="Lavelle D.O."/>
            <person name="Truco M.J."/>
            <person name="Xia R."/>
            <person name="Zhu S."/>
            <person name="Xu C."/>
            <person name="Xu H."/>
            <person name="Xu X."/>
            <person name="Cox K."/>
            <person name="Korf I."/>
            <person name="Meyers B.C."/>
            <person name="Michelmore R.W."/>
        </authorList>
    </citation>
    <scope>NUCLEOTIDE SEQUENCE [LARGE SCALE GENOMIC DNA]</scope>
    <source>
        <strain evidence="3">cv. Salinas</strain>
        <tissue evidence="2">Seedlings</tissue>
    </source>
</reference>